<proteinExistence type="predicted"/>
<reference evidence="3 4" key="1">
    <citation type="submission" date="2019-12" db="EMBL/GenBank/DDBJ databases">
        <title>Complete genome sequence of Algicella marina strain 9Alg 56(T) isolated from the red alga Tichocarpus crinitus.</title>
        <authorList>
            <person name="Kim S.-G."/>
            <person name="Nedashkovskaya O.I."/>
        </authorList>
    </citation>
    <scope>NUCLEOTIDE SEQUENCE [LARGE SCALE GENOMIC DNA]</scope>
    <source>
        <strain evidence="3 4">9Alg 56</strain>
    </source>
</reference>
<feature type="coiled-coil region" evidence="1">
    <location>
        <begin position="270"/>
        <end position="304"/>
    </location>
</feature>
<dbReference type="KEGG" id="amaq:GO499_17775"/>
<protein>
    <recommendedName>
        <fullName evidence="5">Mitochondrial inner membrane protein</fullName>
    </recommendedName>
</protein>
<dbReference type="RefSeq" id="WP_161863443.1">
    <property type="nucleotide sequence ID" value="NZ_CP046620.1"/>
</dbReference>
<organism evidence="3 4">
    <name type="scientific">Algicella marina</name>
    <dbReference type="NCBI Taxonomy" id="2683284"/>
    <lineage>
        <taxon>Bacteria</taxon>
        <taxon>Pseudomonadati</taxon>
        <taxon>Pseudomonadota</taxon>
        <taxon>Alphaproteobacteria</taxon>
        <taxon>Rhodobacterales</taxon>
        <taxon>Paracoccaceae</taxon>
        <taxon>Algicella</taxon>
    </lineage>
</organism>
<feature type="compositionally biased region" description="Acidic residues" evidence="2">
    <location>
        <begin position="79"/>
        <end position="88"/>
    </location>
</feature>
<evidence type="ECO:0000313" key="4">
    <source>
        <dbReference type="Proteomes" id="UP000464495"/>
    </source>
</evidence>
<keyword evidence="4" id="KW-1185">Reference proteome</keyword>
<feature type="compositionally biased region" description="Low complexity" evidence="2">
    <location>
        <begin position="59"/>
        <end position="78"/>
    </location>
</feature>
<name>A0A6P1T5A2_9RHOB</name>
<feature type="region of interest" description="Disordered" evidence="2">
    <location>
        <begin position="1"/>
        <end position="96"/>
    </location>
</feature>
<evidence type="ECO:0000256" key="2">
    <source>
        <dbReference type="SAM" id="MobiDB-lite"/>
    </source>
</evidence>
<dbReference type="AlphaFoldDB" id="A0A6P1T5A2"/>
<evidence type="ECO:0000256" key="1">
    <source>
        <dbReference type="SAM" id="Coils"/>
    </source>
</evidence>
<dbReference type="Gene3D" id="1.10.287.1490">
    <property type="match status" value="1"/>
</dbReference>
<dbReference type="Proteomes" id="UP000464495">
    <property type="component" value="Chromosome"/>
</dbReference>
<gene>
    <name evidence="3" type="ORF">GO499_17775</name>
</gene>
<accession>A0A6P1T5A2</accession>
<feature type="coiled-coil region" evidence="1">
    <location>
        <begin position="185"/>
        <end position="224"/>
    </location>
</feature>
<evidence type="ECO:0008006" key="5">
    <source>
        <dbReference type="Google" id="ProtNLM"/>
    </source>
</evidence>
<evidence type="ECO:0000313" key="3">
    <source>
        <dbReference type="EMBL" id="QHQ36900.1"/>
    </source>
</evidence>
<dbReference type="EMBL" id="CP046620">
    <property type="protein sequence ID" value="QHQ36900.1"/>
    <property type="molecule type" value="Genomic_DNA"/>
</dbReference>
<sequence>MTETSSETAETDAEASERASVGSVPDEASVGETETGPMADGNNSDEDEPVSDPKPGDELSAALAGSALLSKGTVAEPQESFETEEEIEVEHADESSGTLAGKVLTGLVLLIAGIGIGLWGAPKLAPHIPNGLAPVRTWLLPGEGAVRAELEAVRAEMDARFAALPKPVDAETISAELRGAVSAQAEDFEAQIASLSDQIAGADSEAIEARLNQLETRLAGISGQIESFGDLAAVEGLSEDSLAEISQFSSAIAGMRAEISEMAAKNGALSQRLEEVAASANRRVEEAEIAVAEAEVSAEDAERTAAVRSSIATIRASLAAGSPYQEAVDIVVADGNADVPQILTENAESGFATMTELRASFGDAALDAIRAEIKAEAGGPVSRFGAFLQSQVAARSLTPKEGNSTDAIVSRMSAALDDGNLERALTEAEDLSEAASAAMAGWLQKAHDRANAAAAIEDLSVATLGTN</sequence>
<keyword evidence="1" id="KW-0175">Coiled coil</keyword>